<dbReference type="CDD" id="cd06336">
    <property type="entry name" value="PBP1_ABC_ligand_binding-like"/>
    <property type="match status" value="1"/>
</dbReference>
<keyword evidence="3" id="KW-0029">Amino-acid transport</keyword>
<keyword evidence="6" id="KW-1185">Reference proteome</keyword>
<dbReference type="PANTHER" id="PTHR30483:SF6">
    <property type="entry name" value="PERIPLASMIC BINDING PROTEIN OF ABC TRANSPORTER FOR NATURAL AMINO ACIDS"/>
    <property type="match status" value="1"/>
</dbReference>
<keyword evidence="3" id="KW-0813">Transport</keyword>
<gene>
    <name evidence="5" type="ORF">XINFAN_01781</name>
</gene>
<evidence type="ECO:0000256" key="2">
    <source>
        <dbReference type="ARBA" id="ARBA00022729"/>
    </source>
</evidence>
<dbReference type="Pfam" id="PF13458">
    <property type="entry name" value="Peripla_BP_6"/>
    <property type="match status" value="1"/>
</dbReference>
<dbReference type="RefSeq" id="WP_199286389.1">
    <property type="nucleotide sequence ID" value="NZ_UXAW01000057.1"/>
</dbReference>
<protein>
    <recommendedName>
        <fullName evidence="4">Leucine-binding protein domain-containing protein</fullName>
    </recommendedName>
</protein>
<reference evidence="5 6" key="1">
    <citation type="submission" date="2018-11" db="EMBL/GenBank/DDBJ databases">
        <authorList>
            <person name="Criscuolo A."/>
        </authorList>
    </citation>
    <scope>NUCLEOTIDE SEQUENCE [LARGE SCALE GENOMIC DNA]</scope>
    <source>
        <strain evidence="5">ACIP111625</strain>
    </source>
</reference>
<dbReference type="InterPro" id="IPR028082">
    <property type="entry name" value="Peripla_BP_I"/>
</dbReference>
<name>A0A3P5WZC2_9RHOB</name>
<evidence type="ECO:0000313" key="5">
    <source>
        <dbReference type="EMBL" id="VDC27114.1"/>
    </source>
</evidence>
<dbReference type="SUPFAM" id="SSF53822">
    <property type="entry name" value="Periplasmic binding protein-like I"/>
    <property type="match status" value="1"/>
</dbReference>
<accession>A0A3P5WZC2</accession>
<dbReference type="AlphaFoldDB" id="A0A3P5WZC2"/>
<evidence type="ECO:0000259" key="4">
    <source>
        <dbReference type="Pfam" id="PF13458"/>
    </source>
</evidence>
<dbReference type="GO" id="GO:0006865">
    <property type="term" value="P:amino acid transport"/>
    <property type="evidence" value="ECO:0007669"/>
    <property type="project" value="UniProtKB-KW"/>
</dbReference>
<dbReference type="Gene3D" id="3.40.50.2300">
    <property type="match status" value="2"/>
</dbReference>
<evidence type="ECO:0000256" key="1">
    <source>
        <dbReference type="ARBA" id="ARBA00010062"/>
    </source>
</evidence>
<feature type="domain" description="Leucine-binding protein" evidence="4">
    <location>
        <begin position="26"/>
        <end position="379"/>
    </location>
</feature>
<organism evidence="5 6">
    <name type="scientific">Pseudogemmobacter humi</name>
    <dbReference type="NCBI Taxonomy" id="2483812"/>
    <lineage>
        <taxon>Bacteria</taxon>
        <taxon>Pseudomonadati</taxon>
        <taxon>Pseudomonadota</taxon>
        <taxon>Alphaproteobacteria</taxon>
        <taxon>Rhodobacterales</taxon>
        <taxon>Paracoccaceae</taxon>
        <taxon>Pseudogemmobacter</taxon>
    </lineage>
</organism>
<dbReference type="InterPro" id="IPR051010">
    <property type="entry name" value="BCAA_transport"/>
</dbReference>
<dbReference type="InterPro" id="IPR028081">
    <property type="entry name" value="Leu-bd"/>
</dbReference>
<evidence type="ECO:0000313" key="6">
    <source>
        <dbReference type="Proteomes" id="UP000277498"/>
    </source>
</evidence>
<dbReference type="Proteomes" id="UP000277498">
    <property type="component" value="Unassembled WGS sequence"/>
</dbReference>
<keyword evidence="2" id="KW-0732">Signal</keyword>
<evidence type="ECO:0000256" key="3">
    <source>
        <dbReference type="ARBA" id="ARBA00022970"/>
    </source>
</evidence>
<dbReference type="EMBL" id="UXAW01000057">
    <property type="protein sequence ID" value="VDC27114.1"/>
    <property type="molecule type" value="Genomic_DNA"/>
</dbReference>
<proteinExistence type="inferred from homology"/>
<dbReference type="PANTHER" id="PTHR30483">
    <property type="entry name" value="LEUCINE-SPECIFIC-BINDING PROTEIN"/>
    <property type="match status" value="1"/>
</dbReference>
<sequence length="437" mass="48302">MSIYRFGADLELAASMPRHDMRARETVKIGVLAPLTGPAASWGRPGYEGCQIWADRVNSGGGVKIGGQRRLVEVVAYDDQYDPARAILGAKQLVLDAGVKIILMLGGDTVPVIADFLTRSRMLATTLLPSDLSPDIPYLIAPCELHPIYVVTGVDWLAENRPELRTAALCAQKDALGLPSLATYRAAFEAAGITIVKEVLYSGAPEDPVAIADAMLAAKPDILCWDTAYEPFVHALTETAYRRGFRGQILSCTCDNYPALVARTSRAFMEGFIFHFPEFDDPALDRLDIGFPRPRDFYAEFNRRFPGQWSAVSWEYCAILEMWRKAVEQIQTVEPAVVLSAMRMGGGSHNVFGEARWWGRELFGVDNALVGSWPVVRITDGVARIVELRSILDWWEKHGPLLLRHMRACGQMWDQRLTAATMDAAAMGRDQPPGISS</sequence>
<comment type="similarity">
    <text evidence="1">Belongs to the leucine-binding protein family.</text>
</comment>